<protein>
    <submittedName>
        <fullName evidence="3">Uncharacterized protein</fullName>
    </submittedName>
</protein>
<accession>A0A7X0U1C1</accession>
<keyword evidence="2" id="KW-0812">Transmembrane</keyword>
<evidence type="ECO:0000256" key="1">
    <source>
        <dbReference type="SAM" id="MobiDB-lite"/>
    </source>
</evidence>
<feature type="compositionally biased region" description="Low complexity" evidence="1">
    <location>
        <begin position="259"/>
        <end position="270"/>
    </location>
</feature>
<name>A0A7X0U1C1_9ACTN</name>
<dbReference type="AlphaFoldDB" id="A0A7X0U1C1"/>
<evidence type="ECO:0000313" key="4">
    <source>
        <dbReference type="Proteomes" id="UP000565579"/>
    </source>
</evidence>
<feature type="region of interest" description="Disordered" evidence="1">
    <location>
        <begin position="222"/>
        <end position="307"/>
    </location>
</feature>
<dbReference type="RefSeq" id="WP_185105349.1">
    <property type="nucleotide sequence ID" value="NZ_JACHMI010000001.1"/>
</dbReference>
<keyword evidence="2" id="KW-1133">Transmembrane helix</keyword>
<sequence>MAPNCAEAELYYSIEGIVQDWANGMANHGVQLRAANESDATNWRMYRSSEAGDPAVIPKLIVDYTPPTNPDGTIPESAATGVAAIDGVPVPGADVLAMAWPKKELLDGLPDGADVPTHTIGVAKADSRGRFVLAVDPDALPADYVADDGSVDVELAIADATREARWHYTATRPAPATAAETTIVTPLWSTLPADAAGTSGPATLAIDPGAQARIAETRADTPAAWVDPGPEGDEIDPVTEIQPDPDPETVPEWQDTTLGAAAGDQAAGVAVERRESQDRPEVRRRSPGRHPRAERHLQYRHRSGSPEGQRAVRFQHLIVDQLDGHQEVLVVRQHALRLGRCQLPHRRSAQILTLAKEHQMRALLRVLVRVAIVWVAIVWVAIAAMVAALPVAVTSACTVENTTENTAESARLSIGQDRETGEPVIIVATLPDTVADQSYSFGSWVMCLDRPGSATLEKAELLGKQGGIVLHAFSTRPQSREHPMLGNAEAALTELGFPALGSPITSV</sequence>
<gene>
    <name evidence="3" type="ORF">HD593_006015</name>
</gene>
<feature type="compositionally biased region" description="Basic and acidic residues" evidence="1">
    <location>
        <begin position="271"/>
        <end position="284"/>
    </location>
</feature>
<proteinExistence type="predicted"/>
<keyword evidence="2" id="KW-0472">Membrane</keyword>
<keyword evidence="4" id="KW-1185">Reference proteome</keyword>
<feature type="transmembrane region" description="Helical" evidence="2">
    <location>
        <begin position="366"/>
        <end position="393"/>
    </location>
</feature>
<organism evidence="3 4">
    <name type="scientific">Nonomuraea rubra</name>
    <dbReference type="NCBI Taxonomy" id="46180"/>
    <lineage>
        <taxon>Bacteria</taxon>
        <taxon>Bacillati</taxon>
        <taxon>Actinomycetota</taxon>
        <taxon>Actinomycetes</taxon>
        <taxon>Streptosporangiales</taxon>
        <taxon>Streptosporangiaceae</taxon>
        <taxon>Nonomuraea</taxon>
    </lineage>
</organism>
<feature type="compositionally biased region" description="Basic residues" evidence="1">
    <location>
        <begin position="285"/>
        <end position="303"/>
    </location>
</feature>
<evidence type="ECO:0000256" key="2">
    <source>
        <dbReference type="SAM" id="Phobius"/>
    </source>
</evidence>
<evidence type="ECO:0000313" key="3">
    <source>
        <dbReference type="EMBL" id="MBB6551220.1"/>
    </source>
</evidence>
<dbReference type="Proteomes" id="UP000565579">
    <property type="component" value="Unassembled WGS sequence"/>
</dbReference>
<feature type="compositionally biased region" description="Acidic residues" evidence="1">
    <location>
        <begin position="230"/>
        <end position="249"/>
    </location>
</feature>
<reference evidence="3 4" key="1">
    <citation type="submission" date="2020-08" db="EMBL/GenBank/DDBJ databases">
        <title>Sequencing the genomes of 1000 actinobacteria strains.</title>
        <authorList>
            <person name="Klenk H.-P."/>
        </authorList>
    </citation>
    <scope>NUCLEOTIDE SEQUENCE [LARGE SCALE GENOMIC DNA]</scope>
    <source>
        <strain evidence="3 4">DSM 43768</strain>
    </source>
</reference>
<comment type="caution">
    <text evidence="3">The sequence shown here is derived from an EMBL/GenBank/DDBJ whole genome shotgun (WGS) entry which is preliminary data.</text>
</comment>
<dbReference type="EMBL" id="JACHMI010000001">
    <property type="protein sequence ID" value="MBB6551220.1"/>
    <property type="molecule type" value="Genomic_DNA"/>
</dbReference>